<dbReference type="InterPro" id="IPR000719">
    <property type="entry name" value="Prot_kinase_dom"/>
</dbReference>
<keyword evidence="5" id="KW-0808">Transferase</keyword>
<dbReference type="Pfam" id="PF00069">
    <property type="entry name" value="Pkinase"/>
    <property type="match status" value="1"/>
</dbReference>
<dbReference type="STRING" id="283909.R7TUL3"/>
<evidence type="ECO:0000313" key="9">
    <source>
        <dbReference type="EnsemblMetazoa" id="CapteP166427"/>
    </source>
</evidence>
<feature type="binding site" evidence="4">
    <location>
        <position position="78"/>
    </location>
    <ligand>
        <name>ATP</name>
        <dbReference type="ChEBI" id="CHEBI:30616"/>
    </ligand>
</feature>
<evidence type="ECO:0000256" key="2">
    <source>
        <dbReference type="ARBA" id="ARBA00022741"/>
    </source>
</evidence>
<dbReference type="Proteomes" id="UP000014760">
    <property type="component" value="Unassembled WGS sequence"/>
</dbReference>
<dbReference type="PROSITE" id="PS00107">
    <property type="entry name" value="PROTEIN_KINASE_ATP"/>
    <property type="match status" value="1"/>
</dbReference>
<dbReference type="GO" id="GO:0004674">
    <property type="term" value="F:protein serine/threonine kinase activity"/>
    <property type="evidence" value="ECO:0007669"/>
    <property type="project" value="UniProtKB-KW"/>
</dbReference>
<dbReference type="InterPro" id="IPR050235">
    <property type="entry name" value="CK1_Ser-Thr_kinase"/>
</dbReference>
<dbReference type="InterPro" id="IPR017441">
    <property type="entry name" value="Protein_kinase_ATP_BS"/>
</dbReference>
<feature type="compositionally biased region" description="Basic residues" evidence="6">
    <location>
        <begin position="373"/>
        <end position="383"/>
    </location>
</feature>
<dbReference type="Gene3D" id="1.10.510.10">
    <property type="entry name" value="Transferase(Phosphotransferase) domain 1"/>
    <property type="match status" value="1"/>
</dbReference>
<gene>
    <name evidence="8" type="ORF">CAPTEDRAFT_166427</name>
</gene>
<reference evidence="10" key="1">
    <citation type="submission" date="2012-12" db="EMBL/GenBank/DDBJ databases">
        <authorList>
            <person name="Hellsten U."/>
            <person name="Grimwood J."/>
            <person name="Chapman J.A."/>
            <person name="Shapiro H."/>
            <person name="Aerts A."/>
            <person name="Otillar R.P."/>
            <person name="Terry A.Y."/>
            <person name="Boore J.L."/>
            <person name="Simakov O."/>
            <person name="Marletaz F."/>
            <person name="Cho S.-J."/>
            <person name="Edsinger-Gonzales E."/>
            <person name="Havlak P."/>
            <person name="Kuo D.-H."/>
            <person name="Larsson T."/>
            <person name="Lv J."/>
            <person name="Arendt D."/>
            <person name="Savage R."/>
            <person name="Osoegawa K."/>
            <person name="de Jong P."/>
            <person name="Lindberg D.R."/>
            <person name="Seaver E.C."/>
            <person name="Weisblat D.A."/>
            <person name="Putnam N.H."/>
            <person name="Grigoriev I.V."/>
            <person name="Rokhsar D.S."/>
        </authorList>
    </citation>
    <scope>NUCLEOTIDE SEQUENCE</scope>
    <source>
        <strain evidence="10">I ESC-2004</strain>
    </source>
</reference>
<dbReference type="FunCoup" id="R7TUL3">
    <property type="interactions" value="1152"/>
</dbReference>
<dbReference type="InterPro" id="IPR008271">
    <property type="entry name" value="Ser/Thr_kinase_AS"/>
</dbReference>
<dbReference type="GO" id="GO:0005524">
    <property type="term" value="F:ATP binding"/>
    <property type="evidence" value="ECO:0007669"/>
    <property type="project" value="UniProtKB-UniRule"/>
</dbReference>
<dbReference type="EnsemblMetazoa" id="CapteT166427">
    <property type="protein sequence ID" value="CapteP166427"/>
    <property type="gene ID" value="CapteG166427"/>
</dbReference>
<dbReference type="EMBL" id="AMQN01010935">
    <property type="status" value="NOT_ANNOTATED_CDS"/>
    <property type="molecule type" value="Genomic_DNA"/>
</dbReference>
<dbReference type="OMA" id="RETHDTH"/>
<dbReference type="PROSITE" id="PS00108">
    <property type="entry name" value="PROTEIN_KINASE_ST"/>
    <property type="match status" value="1"/>
</dbReference>
<dbReference type="InterPro" id="IPR011009">
    <property type="entry name" value="Kinase-like_dom_sf"/>
</dbReference>
<evidence type="ECO:0000256" key="5">
    <source>
        <dbReference type="RuleBase" id="RU000304"/>
    </source>
</evidence>
<accession>R7TUL3</accession>
<keyword evidence="10" id="KW-1185">Reference proteome</keyword>
<comment type="similarity">
    <text evidence="5">Belongs to the protein kinase superfamily.</text>
</comment>
<dbReference type="SUPFAM" id="SSF56112">
    <property type="entry name" value="Protein kinase-like (PK-like)"/>
    <property type="match status" value="1"/>
</dbReference>
<dbReference type="SMART" id="SM00220">
    <property type="entry name" value="S_TKc"/>
    <property type="match status" value="1"/>
</dbReference>
<dbReference type="PROSITE" id="PS50011">
    <property type="entry name" value="PROTEIN_KINASE_DOM"/>
    <property type="match status" value="1"/>
</dbReference>
<dbReference type="EC" id="2.7.11.1" evidence="1"/>
<feature type="compositionally biased region" description="Basic residues" evidence="6">
    <location>
        <begin position="348"/>
        <end position="358"/>
    </location>
</feature>
<evidence type="ECO:0000256" key="1">
    <source>
        <dbReference type="ARBA" id="ARBA00012513"/>
    </source>
</evidence>
<dbReference type="HOGENOM" id="CLU_019279_4_2_1"/>
<organism evidence="8">
    <name type="scientific">Capitella teleta</name>
    <name type="common">Polychaete worm</name>
    <dbReference type="NCBI Taxonomy" id="283909"/>
    <lineage>
        <taxon>Eukaryota</taxon>
        <taxon>Metazoa</taxon>
        <taxon>Spiralia</taxon>
        <taxon>Lophotrochozoa</taxon>
        <taxon>Annelida</taxon>
        <taxon>Polychaeta</taxon>
        <taxon>Sedentaria</taxon>
        <taxon>Scolecida</taxon>
        <taxon>Capitellidae</taxon>
        <taxon>Capitella</taxon>
    </lineage>
</organism>
<evidence type="ECO:0000313" key="10">
    <source>
        <dbReference type="Proteomes" id="UP000014760"/>
    </source>
</evidence>
<feature type="domain" description="Protein kinase" evidence="7">
    <location>
        <begin position="47"/>
        <end position="389"/>
    </location>
</feature>
<name>R7TUL3_CAPTE</name>
<evidence type="ECO:0000256" key="6">
    <source>
        <dbReference type="SAM" id="MobiDB-lite"/>
    </source>
</evidence>
<protein>
    <recommendedName>
        <fullName evidence="1">non-specific serine/threonine protein kinase</fullName>
        <ecNumber evidence="1">2.7.11.1</ecNumber>
    </recommendedName>
</protein>
<proteinExistence type="inferred from homology"/>
<dbReference type="CDD" id="cd14015">
    <property type="entry name" value="STKc_VRK"/>
    <property type="match status" value="1"/>
</dbReference>
<keyword evidence="2 4" id="KW-0547">Nucleotide-binding</keyword>
<dbReference type="EMBL" id="KB308581">
    <property type="protein sequence ID" value="ELT97354.1"/>
    <property type="molecule type" value="Genomic_DNA"/>
</dbReference>
<evidence type="ECO:0000313" key="8">
    <source>
        <dbReference type="EMBL" id="ELT97354.1"/>
    </source>
</evidence>
<keyword evidence="5" id="KW-0723">Serine/threonine-protein kinase</keyword>
<evidence type="ECO:0000256" key="4">
    <source>
        <dbReference type="PROSITE-ProRule" id="PRU10141"/>
    </source>
</evidence>
<reference evidence="8 10" key="2">
    <citation type="journal article" date="2013" name="Nature">
        <title>Insights into bilaterian evolution from three spiralian genomes.</title>
        <authorList>
            <person name="Simakov O."/>
            <person name="Marletaz F."/>
            <person name="Cho S.J."/>
            <person name="Edsinger-Gonzales E."/>
            <person name="Havlak P."/>
            <person name="Hellsten U."/>
            <person name="Kuo D.H."/>
            <person name="Larsson T."/>
            <person name="Lv J."/>
            <person name="Arendt D."/>
            <person name="Savage R."/>
            <person name="Osoegawa K."/>
            <person name="de Jong P."/>
            <person name="Grimwood J."/>
            <person name="Chapman J.A."/>
            <person name="Shapiro H."/>
            <person name="Aerts A."/>
            <person name="Otillar R.P."/>
            <person name="Terry A.Y."/>
            <person name="Boore J.L."/>
            <person name="Grigoriev I.V."/>
            <person name="Lindberg D.R."/>
            <person name="Seaver E.C."/>
            <person name="Weisblat D.A."/>
            <person name="Putnam N.H."/>
            <person name="Rokhsar D.S."/>
        </authorList>
    </citation>
    <scope>NUCLEOTIDE SEQUENCE</scope>
    <source>
        <strain evidence="8 10">I ESC-2004</strain>
    </source>
</reference>
<feature type="region of interest" description="Disordered" evidence="6">
    <location>
        <begin position="345"/>
        <end position="461"/>
    </location>
</feature>
<evidence type="ECO:0000259" key="7">
    <source>
        <dbReference type="PROSITE" id="PS50011"/>
    </source>
</evidence>
<sequence length="461" mass="51538">MPRAKASASGDAASAIPKVKRGPKAHALAKPLPAGEILTDVTKKGHWKLIKTIGQGGFGLIYLAKAEHETSKLEYVVKLEPYGNGPLFCELNFFRRAGKPEMISAFMKAHKMKHLGVPRYVASGTHQDNKYRFMVMPKFGTDLQVLFESSGKVFSEGTVYNLGVQMIDALEYIHKNEFVHADIKASNILLDGDNKAFLVDYGLASRFLLNDKHRDYKEDPRKAHDGTIEFTSRDAHRGVAPSRRGDFEILAYCLLQWRCSRLPWEDKLSNKDYVAQQKIKYLDDLPSLFKKCFPGGDIPVVLKQFFQYVVKMEYNDTPDYNFCRRLFEDGIKKIKATLGKLDFGSKSSPKKAVKKAKSKSTDESDVESPPQRKPVKKVVKARTPRTPAMKANGATTPAENGDCVPNHVKALPKGYRAPKRPSPVAATAKLAKKPRQQALKVDEGTQTSPGLKGLRRSQRSR</sequence>
<keyword evidence="3 4" id="KW-0067">ATP-binding</keyword>
<dbReference type="AlphaFoldDB" id="R7TUL3"/>
<keyword evidence="5" id="KW-0418">Kinase</keyword>
<dbReference type="OrthoDB" id="2687620at2759"/>
<evidence type="ECO:0000256" key="3">
    <source>
        <dbReference type="ARBA" id="ARBA00022840"/>
    </source>
</evidence>
<dbReference type="PANTHER" id="PTHR11909">
    <property type="entry name" value="CASEIN KINASE-RELATED"/>
    <property type="match status" value="1"/>
</dbReference>
<reference evidence="9" key="3">
    <citation type="submission" date="2015-06" db="UniProtKB">
        <authorList>
            <consortium name="EnsemblMetazoa"/>
        </authorList>
    </citation>
    <scope>IDENTIFICATION</scope>
</reference>